<keyword evidence="4" id="KW-1185">Reference proteome</keyword>
<feature type="region of interest" description="Disordered" evidence="1">
    <location>
        <begin position="161"/>
        <end position="208"/>
    </location>
</feature>
<dbReference type="Proteomes" id="UP001208656">
    <property type="component" value="Unassembled WGS sequence"/>
</dbReference>
<dbReference type="InterPro" id="IPR014247">
    <property type="entry name" value="Spore_lipoprot_YhcN/YlaJ"/>
</dbReference>
<proteinExistence type="predicted"/>
<accession>A0ABT2WJE0</accession>
<feature type="signal peptide" evidence="2">
    <location>
        <begin position="1"/>
        <end position="23"/>
    </location>
</feature>
<organism evidence="3 4">
    <name type="scientific">Pallidibacillus thermolactis</name>
    <dbReference type="NCBI Taxonomy" id="251051"/>
    <lineage>
        <taxon>Bacteria</taxon>
        <taxon>Bacillati</taxon>
        <taxon>Bacillota</taxon>
        <taxon>Bacilli</taxon>
        <taxon>Bacillales</taxon>
        <taxon>Bacillaceae</taxon>
        <taxon>Pallidibacillus</taxon>
    </lineage>
</organism>
<dbReference type="PROSITE" id="PS51257">
    <property type="entry name" value="PROKAR_LIPOPROTEIN"/>
    <property type="match status" value="1"/>
</dbReference>
<dbReference type="NCBIfam" id="TIGR02898">
    <property type="entry name" value="spore_YhcN_YlaJ"/>
    <property type="match status" value="1"/>
</dbReference>
<feature type="compositionally biased region" description="Basic and acidic residues" evidence="1">
    <location>
        <begin position="199"/>
        <end position="208"/>
    </location>
</feature>
<dbReference type="InterPro" id="IPR019076">
    <property type="entry name" value="Spore_lipoprot_YhcN/YlaJ-like"/>
</dbReference>
<dbReference type="Pfam" id="PF09580">
    <property type="entry name" value="Spore_YhcN_YlaJ"/>
    <property type="match status" value="1"/>
</dbReference>
<sequence>MVILKKYIIFLLLIAFFFSGCNSNNETDRARNDQENSNQFMNVRHSPYDDVKLEDSEKISQRLANIAGSVPNVERATAVALGKYAIVGIDVNEDLDRSKVGALKYSVAEALKKDPMGANAVVVADPDFMARIEEINEDIKNGKPVEGVLNELADIMGRIMPEVPSDLDPDVEQQMEEPKDETNNKKARELDQIQNKQSNNEKEKREHR</sequence>
<evidence type="ECO:0000313" key="4">
    <source>
        <dbReference type="Proteomes" id="UP001208656"/>
    </source>
</evidence>
<dbReference type="EMBL" id="JAOUSE010000079">
    <property type="protein sequence ID" value="MCU9595810.1"/>
    <property type="molecule type" value="Genomic_DNA"/>
</dbReference>
<evidence type="ECO:0000256" key="1">
    <source>
        <dbReference type="SAM" id="MobiDB-lite"/>
    </source>
</evidence>
<feature type="compositionally biased region" description="Basic and acidic residues" evidence="1">
    <location>
        <begin position="176"/>
        <end position="191"/>
    </location>
</feature>
<feature type="chain" id="PRO_5045092236" evidence="2">
    <location>
        <begin position="24"/>
        <end position="208"/>
    </location>
</feature>
<evidence type="ECO:0000256" key="2">
    <source>
        <dbReference type="SAM" id="SignalP"/>
    </source>
</evidence>
<feature type="compositionally biased region" description="Acidic residues" evidence="1">
    <location>
        <begin position="165"/>
        <end position="175"/>
    </location>
</feature>
<name>A0ABT2WJE0_9BACI</name>
<protein>
    <submittedName>
        <fullName evidence="3">YhcN/YlaJ family sporulation lipoprotein</fullName>
    </submittedName>
</protein>
<dbReference type="RefSeq" id="WP_263062376.1">
    <property type="nucleotide sequence ID" value="NZ_JAOUSE010000079.1"/>
</dbReference>
<reference evidence="3 4" key="1">
    <citation type="submission" date="2022-10" db="EMBL/GenBank/DDBJ databases">
        <title>Description of Fervidibacillus gen. nov. in the family Fervidibacillaceae fam. nov. with two species, Fervidibacillus albus sp. nov., and Fervidibacillus halotolerans sp. nov., isolated from tidal flat sediments.</title>
        <authorList>
            <person name="Kwon K.K."/>
            <person name="Yang S.-H."/>
        </authorList>
    </citation>
    <scope>NUCLEOTIDE SEQUENCE [LARGE SCALE GENOMIC DNA]</scope>
    <source>
        <strain evidence="3 4">DSM 23332</strain>
    </source>
</reference>
<gene>
    <name evidence="3" type="ORF">OEV82_15480</name>
</gene>
<keyword evidence="3" id="KW-0449">Lipoprotein</keyword>
<evidence type="ECO:0000313" key="3">
    <source>
        <dbReference type="EMBL" id="MCU9595810.1"/>
    </source>
</evidence>
<comment type="caution">
    <text evidence="3">The sequence shown here is derived from an EMBL/GenBank/DDBJ whole genome shotgun (WGS) entry which is preliminary data.</text>
</comment>
<keyword evidence="2" id="KW-0732">Signal</keyword>